<evidence type="ECO:0000256" key="1">
    <source>
        <dbReference type="SAM" id="Phobius"/>
    </source>
</evidence>
<evidence type="ECO:0000313" key="2">
    <source>
        <dbReference type="EMBL" id="MCS0497990.1"/>
    </source>
</evidence>
<gene>
    <name evidence="2" type="ORF">NUH29_00295</name>
</gene>
<protein>
    <recommendedName>
        <fullName evidence="4">Integral membrane protein</fullName>
    </recommendedName>
</protein>
<proteinExistence type="predicted"/>
<dbReference type="RefSeq" id="WP_258796868.1">
    <property type="nucleotide sequence ID" value="NZ_JANTHX010000002.1"/>
</dbReference>
<name>A0ABT1ZBB1_9MICO</name>
<dbReference type="EMBL" id="JANTHX010000002">
    <property type="protein sequence ID" value="MCS0497990.1"/>
    <property type="molecule type" value="Genomic_DNA"/>
</dbReference>
<evidence type="ECO:0008006" key="4">
    <source>
        <dbReference type="Google" id="ProtNLM"/>
    </source>
</evidence>
<sequence>MSAPSRPRASGIGRVLVAVYAILAIAALGRSIFQIIDRFDEAPIAFSLSAVSAVVYVLATVALAAGWDRLAWITISFELAGVLVVGTLSLAAPALLGLDDANPFGREATVWSAFGAGYLFIPLALPVLGILWLRSRARSAVDA</sequence>
<comment type="caution">
    <text evidence="2">The sequence shown here is derived from an EMBL/GenBank/DDBJ whole genome shotgun (WGS) entry which is preliminary data.</text>
</comment>
<evidence type="ECO:0000313" key="3">
    <source>
        <dbReference type="Proteomes" id="UP001205337"/>
    </source>
</evidence>
<keyword evidence="1" id="KW-1133">Transmembrane helix</keyword>
<keyword evidence="1" id="KW-0812">Transmembrane</keyword>
<feature type="transmembrane region" description="Helical" evidence="1">
    <location>
        <begin position="110"/>
        <end position="133"/>
    </location>
</feature>
<feature type="transmembrane region" description="Helical" evidence="1">
    <location>
        <begin position="44"/>
        <end position="67"/>
    </location>
</feature>
<keyword evidence="1" id="KW-0472">Membrane</keyword>
<reference evidence="2 3" key="1">
    <citation type="submission" date="2022-08" db="EMBL/GenBank/DDBJ databases">
        <authorList>
            <person name="Li F."/>
        </authorList>
    </citation>
    <scope>NUCLEOTIDE SEQUENCE [LARGE SCALE GENOMIC DNA]</scope>
    <source>
        <strain evidence="2 3">10F1B-8-1</strain>
    </source>
</reference>
<dbReference type="Proteomes" id="UP001205337">
    <property type="component" value="Unassembled WGS sequence"/>
</dbReference>
<keyword evidence="3" id="KW-1185">Reference proteome</keyword>
<organism evidence="2 3">
    <name type="scientific">Protaetiibacter mangrovi</name>
    <dbReference type="NCBI Taxonomy" id="2970926"/>
    <lineage>
        <taxon>Bacteria</taxon>
        <taxon>Bacillati</taxon>
        <taxon>Actinomycetota</taxon>
        <taxon>Actinomycetes</taxon>
        <taxon>Micrococcales</taxon>
        <taxon>Microbacteriaceae</taxon>
        <taxon>Protaetiibacter</taxon>
    </lineage>
</organism>
<feature type="transmembrane region" description="Helical" evidence="1">
    <location>
        <begin position="79"/>
        <end position="98"/>
    </location>
</feature>
<accession>A0ABT1ZBB1</accession>
<feature type="transmembrane region" description="Helical" evidence="1">
    <location>
        <begin position="12"/>
        <end position="32"/>
    </location>
</feature>